<protein>
    <submittedName>
        <fullName evidence="1">Uncharacterized protein</fullName>
    </submittedName>
</protein>
<sequence length="62" mass="6843">MESLRLPDAHSIHESGRIIRRASTMKNRWRRQIIIAESVVSQSVAGWSHTCAGRSGACRAGP</sequence>
<proteinExistence type="predicted"/>
<organism evidence="1 2">
    <name type="scientific">Burkholderia multivorans</name>
    <dbReference type="NCBI Taxonomy" id="87883"/>
    <lineage>
        <taxon>Bacteria</taxon>
        <taxon>Pseudomonadati</taxon>
        <taxon>Pseudomonadota</taxon>
        <taxon>Betaproteobacteria</taxon>
        <taxon>Burkholderiales</taxon>
        <taxon>Burkholderiaceae</taxon>
        <taxon>Burkholderia</taxon>
        <taxon>Burkholderia cepacia complex</taxon>
    </lineage>
</organism>
<name>A0AB37ASS4_9BURK</name>
<gene>
    <name evidence="1" type="ORF">C6P99_19645</name>
</gene>
<dbReference type="Proteomes" id="UP000237811">
    <property type="component" value="Unassembled WGS sequence"/>
</dbReference>
<evidence type="ECO:0000313" key="1">
    <source>
        <dbReference type="EMBL" id="PRE45503.1"/>
    </source>
</evidence>
<dbReference type="EMBL" id="PVFR01000058">
    <property type="protein sequence ID" value="PRE45503.1"/>
    <property type="molecule type" value="Genomic_DNA"/>
</dbReference>
<reference evidence="1 2" key="1">
    <citation type="submission" date="2018-03" db="EMBL/GenBank/DDBJ databases">
        <authorList>
            <person name="Nguyen K."/>
            <person name="Fouts D."/>
            <person name="Sutton G."/>
        </authorList>
    </citation>
    <scope>NUCLEOTIDE SEQUENCE [LARGE SCALE GENOMIC DNA]</scope>
    <source>
        <strain evidence="1 2">AU14328</strain>
    </source>
</reference>
<accession>A0AB37ASS4</accession>
<dbReference type="AlphaFoldDB" id="A0AB37ASS4"/>
<comment type="caution">
    <text evidence="1">The sequence shown here is derived from an EMBL/GenBank/DDBJ whole genome shotgun (WGS) entry which is preliminary data.</text>
</comment>
<evidence type="ECO:0000313" key="2">
    <source>
        <dbReference type="Proteomes" id="UP000237811"/>
    </source>
</evidence>